<dbReference type="AlphaFoldDB" id="A0A1M5VJW1"/>
<evidence type="ECO:0000313" key="1">
    <source>
        <dbReference type="EMBL" id="SHH75536.1"/>
    </source>
</evidence>
<dbReference type="Proteomes" id="UP000183995">
    <property type="component" value="Unassembled WGS sequence"/>
</dbReference>
<accession>A0A1M5VJW1</accession>
<proteinExistence type="predicted"/>
<sequence>MKRVTTTERVTATERLVRKFARGYERGTGSARYIAATEMAVFISDLIRQFSGMSFAVRRDRGNGATLSVRSRATRDELYFAHVHNTNARGLDRSPVAYCLTFENADVNFEVG</sequence>
<dbReference type="EMBL" id="FQXV01000002">
    <property type="protein sequence ID" value="SHH75536.1"/>
    <property type="molecule type" value="Genomic_DNA"/>
</dbReference>
<evidence type="ECO:0000313" key="2">
    <source>
        <dbReference type="Proteomes" id="UP000183995"/>
    </source>
</evidence>
<reference evidence="1 2" key="1">
    <citation type="submission" date="2016-11" db="EMBL/GenBank/DDBJ databases">
        <authorList>
            <person name="Jaros S."/>
            <person name="Januszkiewicz K."/>
            <person name="Wedrychowicz H."/>
        </authorList>
    </citation>
    <scope>NUCLEOTIDE SEQUENCE [LARGE SCALE GENOMIC DNA]</scope>
    <source>
        <strain evidence="1 2">DSM 10068</strain>
    </source>
</reference>
<protein>
    <submittedName>
        <fullName evidence="1">Uncharacterized protein</fullName>
    </submittedName>
</protein>
<name>A0A1M5VJW1_9FIRM</name>
<gene>
    <name evidence="1" type="ORF">SAMN02745823_00870</name>
</gene>
<dbReference type="RefSeq" id="WP_073076433.1">
    <property type="nucleotide sequence ID" value="NZ_FQXV01000002.1"/>
</dbReference>
<keyword evidence="2" id="KW-1185">Reference proteome</keyword>
<organism evidence="1 2">
    <name type="scientific">Sporobacter termitidis DSM 10068</name>
    <dbReference type="NCBI Taxonomy" id="1123282"/>
    <lineage>
        <taxon>Bacteria</taxon>
        <taxon>Bacillati</taxon>
        <taxon>Bacillota</taxon>
        <taxon>Clostridia</taxon>
        <taxon>Eubacteriales</taxon>
        <taxon>Oscillospiraceae</taxon>
        <taxon>Sporobacter</taxon>
    </lineage>
</organism>